<dbReference type="OrthoDB" id="6278496at2"/>
<evidence type="ECO:0000256" key="9">
    <source>
        <dbReference type="SAM" id="SignalP"/>
    </source>
</evidence>
<dbReference type="Pfam" id="PF05572">
    <property type="entry name" value="Peptidase_M43"/>
    <property type="match status" value="1"/>
</dbReference>
<keyword evidence="3" id="KW-0479">Metal-binding</keyword>
<evidence type="ECO:0000256" key="2">
    <source>
        <dbReference type="ARBA" id="ARBA00022670"/>
    </source>
</evidence>
<evidence type="ECO:0000256" key="1">
    <source>
        <dbReference type="ARBA" id="ARBA00008721"/>
    </source>
</evidence>
<evidence type="ECO:0000313" key="13">
    <source>
        <dbReference type="Proteomes" id="UP000284250"/>
    </source>
</evidence>
<evidence type="ECO:0000256" key="4">
    <source>
        <dbReference type="ARBA" id="ARBA00022729"/>
    </source>
</evidence>
<dbReference type="Pfam" id="PF18962">
    <property type="entry name" value="Por_Secre_tail"/>
    <property type="match status" value="1"/>
</dbReference>
<dbReference type="InterPro" id="IPR026444">
    <property type="entry name" value="Secre_tail"/>
</dbReference>
<reference evidence="12 13" key="2">
    <citation type="submission" date="2019-01" db="EMBL/GenBank/DDBJ databases">
        <title>Hymenobacter humicola sp. nov., isolated from soils in Antarctica.</title>
        <authorList>
            <person name="Sedlacek I."/>
            <person name="Holochova P."/>
            <person name="Kralova S."/>
            <person name="Pantucek R."/>
            <person name="Stankova E."/>
            <person name="Vrbovska V."/>
            <person name="Kristofova L."/>
            <person name="Svec P."/>
            <person name="Busse H.-J."/>
        </authorList>
    </citation>
    <scope>NUCLEOTIDE SEQUENCE [LARGE SCALE GENOMIC DNA]</scope>
    <source>
        <strain evidence="12 13">CCM 8852</strain>
    </source>
</reference>
<evidence type="ECO:0000259" key="10">
    <source>
        <dbReference type="Pfam" id="PF05572"/>
    </source>
</evidence>
<organism evidence="12 13">
    <name type="scientific">Hymenobacter rubripertinctus</name>
    <dbReference type="NCBI Taxonomy" id="2029981"/>
    <lineage>
        <taxon>Bacteria</taxon>
        <taxon>Pseudomonadati</taxon>
        <taxon>Bacteroidota</taxon>
        <taxon>Cytophagia</taxon>
        <taxon>Cytophagales</taxon>
        <taxon>Hymenobacteraceae</taxon>
        <taxon>Hymenobacter</taxon>
    </lineage>
</organism>
<dbReference type="AlphaFoldDB" id="A0A418QY07"/>
<feature type="domain" description="Peptidase M43 pregnancy-associated plasma-A" evidence="10">
    <location>
        <begin position="185"/>
        <end position="322"/>
    </location>
</feature>
<feature type="signal peptide" evidence="9">
    <location>
        <begin position="1"/>
        <end position="22"/>
    </location>
</feature>
<evidence type="ECO:0000313" key="12">
    <source>
        <dbReference type="EMBL" id="RIY10053.1"/>
    </source>
</evidence>
<keyword evidence="2" id="KW-0645">Protease</keyword>
<dbReference type="EMBL" id="QYCN01000014">
    <property type="protein sequence ID" value="RIY10053.1"/>
    <property type="molecule type" value="Genomic_DNA"/>
</dbReference>
<feature type="domain" description="Secretion system C-terminal sorting" evidence="11">
    <location>
        <begin position="353"/>
        <end position="418"/>
    </location>
</feature>
<dbReference type="GO" id="GO:0046872">
    <property type="term" value="F:metal ion binding"/>
    <property type="evidence" value="ECO:0007669"/>
    <property type="project" value="UniProtKB-KW"/>
</dbReference>
<dbReference type="Gene3D" id="3.40.390.10">
    <property type="entry name" value="Collagenase (Catalytic Domain)"/>
    <property type="match status" value="1"/>
</dbReference>
<dbReference type="PANTHER" id="PTHR47466:SF1">
    <property type="entry name" value="METALLOPROTEASE MEP1 (AFU_ORTHOLOGUE AFUA_1G07730)-RELATED"/>
    <property type="match status" value="1"/>
</dbReference>
<dbReference type="Proteomes" id="UP000284250">
    <property type="component" value="Unassembled WGS sequence"/>
</dbReference>
<dbReference type="NCBIfam" id="TIGR04183">
    <property type="entry name" value="Por_Secre_tail"/>
    <property type="match status" value="1"/>
</dbReference>
<comment type="caution">
    <text evidence="12">The sequence shown here is derived from an EMBL/GenBank/DDBJ whole genome shotgun (WGS) entry which is preliminary data.</text>
</comment>
<dbReference type="SUPFAM" id="SSF55486">
    <property type="entry name" value="Metalloproteases ('zincins'), catalytic domain"/>
    <property type="match status" value="1"/>
</dbReference>
<gene>
    <name evidence="12" type="ORF">D0T11_10970</name>
</gene>
<proteinExistence type="inferred from homology"/>
<dbReference type="CDD" id="cd04275">
    <property type="entry name" value="ZnMc_pappalysin_like"/>
    <property type="match status" value="1"/>
</dbReference>
<reference evidence="12 13" key="1">
    <citation type="submission" date="2018-09" db="EMBL/GenBank/DDBJ databases">
        <authorList>
            <person name="Zeman M."/>
            <person name="Pardy F."/>
        </authorList>
    </citation>
    <scope>NUCLEOTIDE SEQUENCE [LARGE SCALE GENOMIC DNA]</scope>
    <source>
        <strain evidence="12 13">CCM 8852</strain>
    </source>
</reference>
<evidence type="ECO:0000259" key="11">
    <source>
        <dbReference type="Pfam" id="PF18962"/>
    </source>
</evidence>
<accession>A0A418QY07</accession>
<dbReference type="RefSeq" id="WP_119655833.1">
    <property type="nucleotide sequence ID" value="NZ_JBHUOI010000015.1"/>
</dbReference>
<keyword evidence="13" id="KW-1185">Reference proteome</keyword>
<keyword evidence="4 9" id="KW-0732">Signal</keyword>
<evidence type="ECO:0000256" key="3">
    <source>
        <dbReference type="ARBA" id="ARBA00022723"/>
    </source>
</evidence>
<evidence type="ECO:0000256" key="6">
    <source>
        <dbReference type="ARBA" id="ARBA00022833"/>
    </source>
</evidence>
<keyword evidence="5" id="KW-0378">Hydrolase</keyword>
<comment type="similarity">
    <text evidence="1">Belongs to the peptidase M43B family.</text>
</comment>
<dbReference type="PANTHER" id="PTHR47466">
    <property type="match status" value="1"/>
</dbReference>
<evidence type="ECO:0000256" key="5">
    <source>
        <dbReference type="ARBA" id="ARBA00022801"/>
    </source>
</evidence>
<evidence type="ECO:0000256" key="7">
    <source>
        <dbReference type="ARBA" id="ARBA00023049"/>
    </source>
</evidence>
<feature type="chain" id="PRO_5019462151" evidence="9">
    <location>
        <begin position="23"/>
        <end position="426"/>
    </location>
</feature>
<sequence length="426" mass="45305">MKKTFYSLTLGLACLTSLSAAAQGLSRELFKTTAELAQQNRGRQCAAMDVLEAQMAANPKLAQRMAEIEAQTGRFVANPTAQRTAAAVSIPVVVHVLYNNSAENVSDAQVMAQINVLNQDFAKTNADASLIPAAFAGAAASTNVQFVLAKRDPSGRATNGIIHKSTRVKSWSTNDAMKSSKRGGDDAWDTSKYLNLWVCDLGQGLLGYAQFPGGAASTDGVVVLYSSLPGGSSVPYDKGRTATHEVGHWLNLRHIWGDASCGNDLVSDTPTQQTSNYGCPSFPHVTCSNGADGDMFMNYMDYTDDACMYMFTNGQSSRMNALFASGGARASLLTSNGGTAPLVATTAVETLTVFPNPTAGQLSIRTGLNTPAVKWEAKVYDLRGFEMKQVRPAGEGSVDVSALPAGLYHLVLTDGISTQHQSFRKE</sequence>
<evidence type="ECO:0000256" key="8">
    <source>
        <dbReference type="ARBA" id="ARBA00023157"/>
    </source>
</evidence>
<dbReference type="InterPro" id="IPR024079">
    <property type="entry name" value="MetalloPept_cat_dom_sf"/>
</dbReference>
<name>A0A418QY07_9BACT</name>
<keyword evidence="6" id="KW-0862">Zinc</keyword>
<protein>
    <submittedName>
        <fullName evidence="12">T9SS C-terminal target domain-containing protein</fullName>
    </submittedName>
</protein>
<dbReference type="InterPro" id="IPR008754">
    <property type="entry name" value="Peptidase_M43"/>
</dbReference>
<keyword evidence="8" id="KW-1015">Disulfide bond</keyword>
<keyword evidence="7" id="KW-0482">Metalloprotease</keyword>
<dbReference type="GO" id="GO:0008237">
    <property type="term" value="F:metallopeptidase activity"/>
    <property type="evidence" value="ECO:0007669"/>
    <property type="project" value="UniProtKB-KW"/>
</dbReference>
<dbReference type="GO" id="GO:0006508">
    <property type="term" value="P:proteolysis"/>
    <property type="evidence" value="ECO:0007669"/>
    <property type="project" value="UniProtKB-KW"/>
</dbReference>